<comment type="caution">
    <text evidence="1">The sequence shown here is derived from an EMBL/GenBank/DDBJ whole genome shotgun (WGS) entry which is preliminary data.</text>
</comment>
<protein>
    <submittedName>
        <fullName evidence="1">Uncharacterized protein</fullName>
    </submittedName>
</protein>
<dbReference type="Proteomes" id="UP000295484">
    <property type="component" value="Unassembled WGS sequence"/>
</dbReference>
<proteinExistence type="predicted"/>
<accession>A0A4R8G4Q6</accession>
<dbReference type="EMBL" id="SOEB01000002">
    <property type="protein sequence ID" value="TDX33281.1"/>
    <property type="molecule type" value="Genomic_DNA"/>
</dbReference>
<evidence type="ECO:0000313" key="2">
    <source>
        <dbReference type="Proteomes" id="UP000295484"/>
    </source>
</evidence>
<evidence type="ECO:0000313" key="1">
    <source>
        <dbReference type="EMBL" id="TDX33281.1"/>
    </source>
</evidence>
<name>A0A4R8G4Q6_9RHOB</name>
<dbReference type="AlphaFoldDB" id="A0A4R8G4Q6"/>
<gene>
    <name evidence="1" type="ORF">EV657_102158</name>
</gene>
<dbReference type="RefSeq" id="WP_237399844.1">
    <property type="nucleotide sequence ID" value="NZ_JAESIL010000042.1"/>
</dbReference>
<reference evidence="1 2" key="1">
    <citation type="submission" date="2019-03" db="EMBL/GenBank/DDBJ databases">
        <title>Genomic Encyclopedia of Type Strains, Phase IV (KMG-IV): sequencing the most valuable type-strain genomes for metagenomic binning, comparative biology and taxonomic classification.</title>
        <authorList>
            <person name="Goeker M."/>
        </authorList>
    </citation>
    <scope>NUCLEOTIDE SEQUENCE [LARGE SCALE GENOMIC DNA]</scope>
    <source>
        <strain evidence="1 2">JA181</strain>
    </source>
</reference>
<sequence length="159" mass="17280">MSGPHCAHQGTAKDVPVVRAGFDRLEEGMLTVARHFFQSFAKPQSEGWIRALAAAEQRFRPGMHAASAADMAVRLLAALQELRAARTSGFRFSNPDCPGCAARLTEQERQFMDVLIALRRGKRSKAHAAAMMLCEGNPTDSFLRAMADLAALTIVRAPA</sequence>
<organism evidence="1 2">
    <name type="scientific">Rhodovulum visakhapatnamense</name>
    <dbReference type="NCBI Taxonomy" id="364297"/>
    <lineage>
        <taxon>Bacteria</taxon>
        <taxon>Pseudomonadati</taxon>
        <taxon>Pseudomonadota</taxon>
        <taxon>Alphaproteobacteria</taxon>
        <taxon>Rhodobacterales</taxon>
        <taxon>Paracoccaceae</taxon>
        <taxon>Rhodovulum</taxon>
    </lineage>
</organism>